<keyword evidence="19" id="KW-1185">Reference proteome</keyword>
<evidence type="ECO:0000256" key="9">
    <source>
        <dbReference type="ARBA" id="ARBA00023065"/>
    </source>
</evidence>
<dbReference type="InterPro" id="IPR054765">
    <property type="entry name" value="SLBB_dom"/>
</dbReference>
<evidence type="ECO:0000256" key="2">
    <source>
        <dbReference type="ARBA" id="ARBA00009450"/>
    </source>
</evidence>
<keyword evidence="12" id="KW-0564">Palmitate</keyword>
<evidence type="ECO:0000256" key="13">
    <source>
        <dbReference type="ARBA" id="ARBA00023237"/>
    </source>
</evidence>
<evidence type="ECO:0000313" key="19">
    <source>
        <dbReference type="Proteomes" id="UP000617634"/>
    </source>
</evidence>
<keyword evidence="13" id="KW-0998">Cell outer membrane</keyword>
<feature type="signal peptide" evidence="15">
    <location>
        <begin position="1"/>
        <end position="24"/>
    </location>
</feature>
<keyword evidence="3" id="KW-0813">Transport</keyword>
<dbReference type="GO" id="GO:0015159">
    <property type="term" value="F:polysaccharide transmembrane transporter activity"/>
    <property type="evidence" value="ECO:0007669"/>
    <property type="project" value="InterPro"/>
</dbReference>
<evidence type="ECO:0000256" key="6">
    <source>
        <dbReference type="ARBA" id="ARBA00022692"/>
    </source>
</evidence>
<dbReference type="Pfam" id="PF22461">
    <property type="entry name" value="SLBB_2"/>
    <property type="match status" value="1"/>
</dbReference>
<evidence type="ECO:0000256" key="1">
    <source>
        <dbReference type="ARBA" id="ARBA00004571"/>
    </source>
</evidence>
<evidence type="ECO:0000256" key="11">
    <source>
        <dbReference type="ARBA" id="ARBA00023136"/>
    </source>
</evidence>
<evidence type="ECO:0000256" key="8">
    <source>
        <dbReference type="ARBA" id="ARBA00023047"/>
    </source>
</evidence>
<keyword evidence="9" id="KW-0406">Ion transport</keyword>
<dbReference type="PANTHER" id="PTHR33619:SF3">
    <property type="entry name" value="POLYSACCHARIDE EXPORT PROTEIN GFCE-RELATED"/>
    <property type="match status" value="1"/>
</dbReference>
<keyword evidence="4" id="KW-1134">Transmembrane beta strand</keyword>
<feature type="chain" id="PRO_5038057185" evidence="15">
    <location>
        <begin position="25"/>
        <end position="235"/>
    </location>
</feature>
<feature type="domain" description="SLBB" evidence="17">
    <location>
        <begin position="130"/>
        <end position="207"/>
    </location>
</feature>
<dbReference type="Proteomes" id="UP000617634">
    <property type="component" value="Unassembled WGS sequence"/>
</dbReference>
<feature type="domain" description="Polysaccharide export protein N-terminal" evidence="16">
    <location>
        <begin position="47"/>
        <end position="122"/>
    </location>
</feature>
<evidence type="ECO:0000259" key="16">
    <source>
        <dbReference type="Pfam" id="PF02563"/>
    </source>
</evidence>
<dbReference type="GO" id="GO:0015288">
    <property type="term" value="F:porin activity"/>
    <property type="evidence" value="ECO:0007669"/>
    <property type="project" value="UniProtKB-KW"/>
</dbReference>
<evidence type="ECO:0000256" key="5">
    <source>
        <dbReference type="ARBA" id="ARBA00022597"/>
    </source>
</evidence>
<dbReference type="RefSeq" id="WP_197165555.1">
    <property type="nucleotide sequence ID" value="NZ_JADZGI010000002.1"/>
</dbReference>
<evidence type="ECO:0000259" key="17">
    <source>
        <dbReference type="Pfam" id="PF22461"/>
    </source>
</evidence>
<proteinExistence type="inferred from homology"/>
<keyword evidence="11" id="KW-0472">Membrane</keyword>
<evidence type="ECO:0000256" key="10">
    <source>
        <dbReference type="ARBA" id="ARBA00023114"/>
    </source>
</evidence>
<evidence type="ECO:0000256" key="12">
    <source>
        <dbReference type="ARBA" id="ARBA00023139"/>
    </source>
</evidence>
<name>A0A931MME8_9SPHN</name>
<dbReference type="AlphaFoldDB" id="A0A931MME8"/>
<keyword evidence="7 15" id="KW-0732">Signal</keyword>
<gene>
    <name evidence="18" type="ORF">I5E68_15450</name>
</gene>
<keyword evidence="10" id="KW-0626">Porin</keyword>
<comment type="caution">
    <text evidence="18">The sequence shown here is derived from an EMBL/GenBank/DDBJ whole genome shotgun (WGS) entry which is preliminary data.</text>
</comment>
<sequence>MNYSKTFLVVGTCLAAGVLGGCTATTPNPNLPTGAAAYEVIPASIPVPTTYPIRPKDILTLRVFGEPDISADEMRVDDAGKIQVPLIGTVDAATRSADEVGKEIAQRLGAKYLINPQVALSVAEAAPSYVSVEGEVKKPGVYEINGRSSLLSALARAESPSSTAKLDEVVVFRTIDDQRMVARFNLKDIRTGVSPDPMILDGDVVMVGFSRGKGLWQDILRTAPFFNAFVLFATR</sequence>
<evidence type="ECO:0000256" key="4">
    <source>
        <dbReference type="ARBA" id="ARBA00022452"/>
    </source>
</evidence>
<comment type="similarity">
    <text evidence="2">Belongs to the BexD/CtrA/VexA family.</text>
</comment>
<dbReference type="GO" id="GO:0046930">
    <property type="term" value="C:pore complex"/>
    <property type="evidence" value="ECO:0007669"/>
    <property type="project" value="UniProtKB-KW"/>
</dbReference>
<dbReference type="InterPro" id="IPR049712">
    <property type="entry name" value="Poly_export"/>
</dbReference>
<keyword evidence="6" id="KW-0812">Transmembrane</keyword>
<keyword evidence="14" id="KW-0449">Lipoprotein</keyword>
<keyword evidence="5" id="KW-0762">Sugar transport</keyword>
<dbReference type="PANTHER" id="PTHR33619">
    <property type="entry name" value="POLYSACCHARIDE EXPORT PROTEIN GFCE-RELATED"/>
    <property type="match status" value="1"/>
</dbReference>
<keyword evidence="8" id="KW-0625">Polysaccharide transport</keyword>
<dbReference type="InterPro" id="IPR003715">
    <property type="entry name" value="Poly_export_N"/>
</dbReference>
<dbReference type="PROSITE" id="PS51257">
    <property type="entry name" value="PROKAR_LIPOPROTEIN"/>
    <property type="match status" value="1"/>
</dbReference>
<organism evidence="18 19">
    <name type="scientific">Novosphingobium aureum</name>
    <dbReference type="NCBI Taxonomy" id="2792964"/>
    <lineage>
        <taxon>Bacteria</taxon>
        <taxon>Pseudomonadati</taxon>
        <taxon>Pseudomonadota</taxon>
        <taxon>Alphaproteobacteria</taxon>
        <taxon>Sphingomonadales</taxon>
        <taxon>Sphingomonadaceae</taxon>
        <taxon>Novosphingobium</taxon>
    </lineage>
</organism>
<reference evidence="18" key="1">
    <citation type="submission" date="2020-11" db="EMBL/GenBank/DDBJ databases">
        <title>Novosphingobium aureum sp. nov., a marine bacterium isolated from sediment of a salt flat.</title>
        <authorList>
            <person name="Yoo Y."/>
            <person name="Kim J.-J."/>
        </authorList>
    </citation>
    <scope>NUCLEOTIDE SEQUENCE</scope>
    <source>
        <strain evidence="18">YJ-S2-02</strain>
    </source>
</reference>
<evidence type="ECO:0000256" key="15">
    <source>
        <dbReference type="SAM" id="SignalP"/>
    </source>
</evidence>
<evidence type="ECO:0000313" key="18">
    <source>
        <dbReference type="EMBL" id="MBH0114340.1"/>
    </source>
</evidence>
<dbReference type="Pfam" id="PF02563">
    <property type="entry name" value="Poly_export"/>
    <property type="match status" value="1"/>
</dbReference>
<evidence type="ECO:0000256" key="14">
    <source>
        <dbReference type="ARBA" id="ARBA00023288"/>
    </source>
</evidence>
<accession>A0A931MME8</accession>
<dbReference type="GO" id="GO:0006811">
    <property type="term" value="P:monoatomic ion transport"/>
    <property type="evidence" value="ECO:0007669"/>
    <property type="project" value="UniProtKB-KW"/>
</dbReference>
<dbReference type="GO" id="GO:0009279">
    <property type="term" value="C:cell outer membrane"/>
    <property type="evidence" value="ECO:0007669"/>
    <property type="project" value="UniProtKB-SubCell"/>
</dbReference>
<comment type="subcellular location">
    <subcellularLocation>
        <location evidence="1">Cell outer membrane</location>
        <topology evidence="1">Multi-pass membrane protein</topology>
    </subcellularLocation>
</comment>
<evidence type="ECO:0000256" key="3">
    <source>
        <dbReference type="ARBA" id="ARBA00022448"/>
    </source>
</evidence>
<evidence type="ECO:0000256" key="7">
    <source>
        <dbReference type="ARBA" id="ARBA00022729"/>
    </source>
</evidence>
<protein>
    <submittedName>
        <fullName evidence="18">Polysaccharide export protein</fullName>
    </submittedName>
</protein>
<dbReference type="EMBL" id="JADZGI010000002">
    <property type="protein sequence ID" value="MBH0114340.1"/>
    <property type="molecule type" value="Genomic_DNA"/>
</dbReference>
<dbReference type="Gene3D" id="3.10.560.10">
    <property type="entry name" value="Outer membrane lipoprotein wza domain like"/>
    <property type="match status" value="1"/>
</dbReference>